<evidence type="ECO:0000313" key="14">
    <source>
        <dbReference type="EMBL" id="BAS86966.1"/>
    </source>
</evidence>
<sequence>MASGARKLVRSSFMASVRALLALTFLLSGGAATAAAAMVRNGGSPSIYGGGGGEGAAVIGRGGRSLLQAAAAAAATTQSAVFSLDSYGAHGDGERDDTAALARAWSAACASAAPAVVLVPESRSYLLRQVTLSGPCESTIKLMVKGTLVASPDMSNWNESNRRYWIVVRGVDGLAVGGGGTIDGNGEGWWENSCKINRALVSVLTALSFHTCDNLSVNGLKMVNSQQIHMSVEDCTGVELAHLSISAPGTSPNTDGIHITHSKNVQVSDCTIKTGDDCVSIEDGTHGLHVTRLVCGPGHGISIGSLGDDNSRAEVSDIFIDTVHLYGTTNGARIKTWQGGSGYAKDIVFQNMVMNSVKNPIIIDQNYCDSAKKCETQECHEHGSQGSAVEISNVVFKNIAGTTISKSAITLNCSKNYPCYDISLQDINLEMVDDNGATGSTCQNAKWRKSGTVVPQPCTSTN</sequence>
<evidence type="ECO:0000256" key="9">
    <source>
        <dbReference type="ARBA" id="ARBA00023316"/>
    </source>
</evidence>
<dbReference type="InterPro" id="IPR006626">
    <property type="entry name" value="PbH1"/>
</dbReference>
<feature type="signal peptide" evidence="13">
    <location>
        <begin position="1"/>
        <end position="35"/>
    </location>
</feature>
<dbReference type="GO" id="GO:0009901">
    <property type="term" value="P:anther dehiscence"/>
    <property type="evidence" value="ECO:0000318"/>
    <property type="project" value="GO_Central"/>
</dbReference>
<dbReference type="EC" id="3.2.1.15" evidence="3"/>
<evidence type="ECO:0000256" key="6">
    <source>
        <dbReference type="ARBA" id="ARBA00022729"/>
    </source>
</evidence>
<comment type="catalytic activity">
    <reaction evidence="10">
        <text>(1,4-alpha-D-galacturonosyl)n+m + H2O = (1,4-alpha-D-galacturonosyl)n + (1,4-alpha-D-galacturonosyl)m.</text>
        <dbReference type="EC" id="3.2.1.15"/>
    </reaction>
</comment>
<feature type="active site" evidence="11">
    <location>
        <position position="299"/>
    </location>
</feature>
<dbReference type="InParanoid" id="A0A0P0W527"/>
<reference evidence="14 15" key="3">
    <citation type="journal article" date="2013" name="Rice">
        <title>Improvement of the Oryza sativa Nipponbare reference genome using next generation sequence and optical map data.</title>
        <authorList>
            <person name="Kawahara Y."/>
            <person name="de la Bastide M."/>
            <person name="Hamilton J.P."/>
            <person name="Kanamori H."/>
            <person name="McCombie W.R."/>
            <person name="Ouyang S."/>
            <person name="Schwartz D.C."/>
            <person name="Tanaka T."/>
            <person name="Wu J."/>
            <person name="Zhou S."/>
            <person name="Childs K.L."/>
            <person name="Davidson R.M."/>
            <person name="Lin H."/>
            <person name="Quesada-Ocampo L."/>
            <person name="Vaillancourt B."/>
            <person name="Sakai H."/>
            <person name="Lee S.S."/>
            <person name="Kim J."/>
            <person name="Numa H."/>
            <person name="Itoh T."/>
            <person name="Buell C.R."/>
            <person name="Matsumoto T."/>
        </authorList>
    </citation>
    <scope>NUCLEOTIDE SEQUENCE [LARGE SCALE GENOMIC DNA]</scope>
    <source>
        <strain evidence="15">cv. Nipponbare</strain>
    </source>
</reference>
<dbReference type="eggNOG" id="ENOG502QRJW">
    <property type="taxonomic scope" value="Eukaryota"/>
</dbReference>
<evidence type="ECO:0000256" key="8">
    <source>
        <dbReference type="ARBA" id="ARBA00023295"/>
    </source>
</evidence>
<evidence type="ECO:0000256" key="1">
    <source>
        <dbReference type="ARBA" id="ARBA00004191"/>
    </source>
</evidence>
<keyword evidence="16 17" id="KW-1267">Proteomics identification</keyword>
<name>A0A0P0W527_ORYSJ</name>
<dbReference type="InterPro" id="IPR012334">
    <property type="entry name" value="Pectin_lyas_fold"/>
</dbReference>
<evidence type="ECO:0000256" key="4">
    <source>
        <dbReference type="ARBA" id="ARBA00022512"/>
    </source>
</evidence>
<dbReference type="GO" id="GO:0010047">
    <property type="term" value="P:fruit dehiscence"/>
    <property type="evidence" value="ECO:0000318"/>
    <property type="project" value="GO_Central"/>
</dbReference>
<dbReference type="GO" id="GO:0009830">
    <property type="term" value="P:cell wall modification involved in abscission"/>
    <property type="evidence" value="ECO:0007669"/>
    <property type="project" value="UniProtKB-ARBA"/>
</dbReference>
<dbReference type="Gene3D" id="2.160.20.10">
    <property type="entry name" value="Single-stranded right-handed beta-helix, Pectin lyase-like"/>
    <property type="match status" value="1"/>
</dbReference>
<dbReference type="OMA" id="FKPGANY"/>
<reference evidence="15" key="1">
    <citation type="journal article" date="2005" name="Nature">
        <title>The map-based sequence of the rice genome.</title>
        <authorList>
            <consortium name="International rice genome sequencing project (IRGSP)"/>
            <person name="Matsumoto T."/>
            <person name="Wu J."/>
            <person name="Kanamori H."/>
            <person name="Katayose Y."/>
            <person name="Fujisawa M."/>
            <person name="Namiki N."/>
            <person name="Mizuno H."/>
            <person name="Yamamoto K."/>
            <person name="Antonio B.A."/>
            <person name="Baba T."/>
            <person name="Sakata K."/>
            <person name="Nagamura Y."/>
            <person name="Aoki H."/>
            <person name="Arikawa K."/>
            <person name="Arita K."/>
            <person name="Bito T."/>
            <person name="Chiden Y."/>
            <person name="Fujitsuka N."/>
            <person name="Fukunaka R."/>
            <person name="Hamada M."/>
            <person name="Harada C."/>
            <person name="Hayashi A."/>
            <person name="Hijishita S."/>
            <person name="Honda M."/>
            <person name="Hosokawa S."/>
            <person name="Ichikawa Y."/>
            <person name="Idonuma A."/>
            <person name="Iijima M."/>
            <person name="Ikeda M."/>
            <person name="Ikeno M."/>
            <person name="Ito K."/>
            <person name="Ito S."/>
            <person name="Ito T."/>
            <person name="Ito Y."/>
            <person name="Ito Y."/>
            <person name="Iwabuchi A."/>
            <person name="Kamiya K."/>
            <person name="Karasawa W."/>
            <person name="Kurita K."/>
            <person name="Katagiri S."/>
            <person name="Kikuta A."/>
            <person name="Kobayashi H."/>
            <person name="Kobayashi N."/>
            <person name="Machita K."/>
            <person name="Maehara T."/>
            <person name="Masukawa M."/>
            <person name="Mizubayashi T."/>
            <person name="Mukai Y."/>
            <person name="Nagasaki H."/>
            <person name="Nagata Y."/>
            <person name="Naito S."/>
            <person name="Nakashima M."/>
            <person name="Nakama Y."/>
            <person name="Nakamichi Y."/>
            <person name="Nakamura M."/>
            <person name="Meguro A."/>
            <person name="Negishi M."/>
            <person name="Ohta I."/>
            <person name="Ohta T."/>
            <person name="Okamoto M."/>
            <person name="Ono N."/>
            <person name="Saji S."/>
            <person name="Sakaguchi M."/>
            <person name="Sakai K."/>
            <person name="Shibata M."/>
            <person name="Shimokawa T."/>
            <person name="Song J."/>
            <person name="Takazaki Y."/>
            <person name="Terasawa K."/>
            <person name="Tsugane M."/>
            <person name="Tsuji K."/>
            <person name="Ueda S."/>
            <person name="Waki K."/>
            <person name="Yamagata H."/>
            <person name="Yamamoto M."/>
            <person name="Yamamoto S."/>
            <person name="Yamane H."/>
            <person name="Yoshiki S."/>
            <person name="Yoshihara R."/>
            <person name="Yukawa K."/>
            <person name="Zhong H."/>
            <person name="Yano M."/>
            <person name="Yuan Q."/>
            <person name="Ouyang S."/>
            <person name="Liu J."/>
            <person name="Jones K.M."/>
            <person name="Gansberger K."/>
            <person name="Moffat K."/>
            <person name="Hill J."/>
            <person name="Bera J."/>
            <person name="Fadrosh D."/>
            <person name="Jin S."/>
            <person name="Johri S."/>
            <person name="Kim M."/>
            <person name="Overton L."/>
            <person name="Reardon M."/>
            <person name="Tsitrin T."/>
            <person name="Vuong H."/>
            <person name="Weaver B."/>
            <person name="Ciecko A."/>
            <person name="Tallon L."/>
            <person name="Jackson J."/>
            <person name="Pai G."/>
            <person name="Aken S.V."/>
            <person name="Utterback T."/>
            <person name="Reidmuller S."/>
            <person name="Feldblyum T."/>
            <person name="Hsiao J."/>
            <person name="Zismann V."/>
            <person name="Iobst S."/>
            <person name="de Vazeille A.R."/>
            <person name="Buell C.R."/>
            <person name="Ying K."/>
            <person name="Li Y."/>
            <person name="Lu T."/>
            <person name="Huang Y."/>
            <person name="Zhao Q."/>
            <person name="Feng Q."/>
            <person name="Zhang L."/>
            <person name="Zhu J."/>
            <person name="Weng Q."/>
            <person name="Mu J."/>
            <person name="Lu Y."/>
            <person name="Fan D."/>
            <person name="Liu Y."/>
            <person name="Guan J."/>
            <person name="Zhang Y."/>
            <person name="Yu S."/>
            <person name="Liu X."/>
            <person name="Zhang Y."/>
            <person name="Hong G."/>
            <person name="Han B."/>
            <person name="Choisne N."/>
            <person name="Demange N."/>
            <person name="Orjeda G."/>
            <person name="Samain S."/>
            <person name="Cattolico L."/>
            <person name="Pelletier E."/>
            <person name="Couloux A."/>
            <person name="Segurens B."/>
            <person name="Wincker P."/>
            <person name="D'Hont A."/>
            <person name="Scarpelli C."/>
            <person name="Weissenbach J."/>
            <person name="Salanoubat M."/>
            <person name="Quetier F."/>
            <person name="Yu Y."/>
            <person name="Kim H.R."/>
            <person name="Rambo T."/>
            <person name="Currie J."/>
            <person name="Collura K."/>
            <person name="Luo M."/>
            <person name="Yang T."/>
            <person name="Ammiraju J.S.S."/>
            <person name="Engler F."/>
            <person name="Soderlund C."/>
            <person name="Wing R.A."/>
            <person name="Palmer L.E."/>
            <person name="de la Bastide M."/>
            <person name="Spiegel L."/>
            <person name="Nascimento L."/>
            <person name="Zutavern T."/>
            <person name="O'Shaughnessy A."/>
            <person name="Dike S."/>
            <person name="Dedhia N."/>
            <person name="Preston R."/>
            <person name="Balija V."/>
            <person name="McCombie W.R."/>
            <person name="Chow T."/>
            <person name="Chen H."/>
            <person name="Chung M."/>
            <person name="Chen C."/>
            <person name="Shaw J."/>
            <person name="Wu H."/>
            <person name="Hsiao K."/>
            <person name="Chao Y."/>
            <person name="Chu M."/>
            <person name="Cheng C."/>
            <person name="Hour A."/>
            <person name="Lee P."/>
            <person name="Lin S."/>
            <person name="Lin Y."/>
            <person name="Liou J."/>
            <person name="Liu S."/>
            <person name="Hsing Y."/>
            <person name="Raghuvanshi S."/>
            <person name="Mohanty A."/>
            <person name="Bharti A.K."/>
            <person name="Gaur A."/>
            <person name="Gupta V."/>
            <person name="Kumar D."/>
            <person name="Ravi V."/>
            <person name="Vij S."/>
            <person name="Kapur A."/>
            <person name="Khurana P."/>
            <person name="Khurana P."/>
            <person name="Khurana J.P."/>
            <person name="Tyagi A.K."/>
            <person name="Gaikwad K."/>
            <person name="Singh A."/>
            <person name="Dalal V."/>
            <person name="Srivastava S."/>
            <person name="Dixit A."/>
            <person name="Pal A.K."/>
            <person name="Ghazi I.A."/>
            <person name="Yadav M."/>
            <person name="Pandit A."/>
            <person name="Bhargava A."/>
            <person name="Sureshbabu K."/>
            <person name="Batra K."/>
            <person name="Sharma T.R."/>
            <person name="Mohapatra T."/>
            <person name="Singh N.K."/>
            <person name="Messing J."/>
            <person name="Nelson A.B."/>
            <person name="Fuks G."/>
            <person name="Kavchok S."/>
            <person name="Keizer G."/>
            <person name="Linton E."/>
            <person name="Llaca V."/>
            <person name="Song R."/>
            <person name="Tanyolac B."/>
            <person name="Young S."/>
            <person name="Ho-Il K."/>
            <person name="Hahn J.H."/>
            <person name="Sangsakoo G."/>
            <person name="Vanavichit A."/>
            <person name="de Mattos Luiz.A.T."/>
            <person name="Zimmer P.D."/>
            <person name="Malone G."/>
            <person name="Dellagostin O."/>
            <person name="de Oliveira A.C."/>
            <person name="Bevan M."/>
            <person name="Bancroft I."/>
            <person name="Minx P."/>
            <person name="Cordum H."/>
            <person name="Wilson R."/>
            <person name="Cheng Z."/>
            <person name="Jin W."/>
            <person name="Jiang J."/>
            <person name="Leong S.A."/>
            <person name="Iwama H."/>
            <person name="Gojobori T."/>
            <person name="Itoh T."/>
            <person name="Niimura Y."/>
            <person name="Fujii Y."/>
            <person name="Habara T."/>
            <person name="Sakai H."/>
            <person name="Sato Y."/>
            <person name="Wilson G."/>
            <person name="Kumar K."/>
            <person name="McCouch S."/>
            <person name="Juretic N."/>
            <person name="Hoen D."/>
            <person name="Wright S."/>
            <person name="Bruskiewich R."/>
            <person name="Bureau T."/>
            <person name="Miyao A."/>
            <person name="Hirochika H."/>
            <person name="Nishikawa T."/>
            <person name="Kadowaki K."/>
            <person name="Sugiura M."/>
            <person name="Burr B."/>
            <person name="Sasaki T."/>
        </authorList>
    </citation>
    <scope>NUCLEOTIDE SEQUENCE [LARGE SCALE GENOMIC DNA]</scope>
    <source>
        <strain evidence="15">cv. Nipponbare</strain>
    </source>
</reference>
<evidence type="ECO:0000256" key="7">
    <source>
        <dbReference type="ARBA" id="ARBA00022801"/>
    </source>
</evidence>
<dbReference type="SMR" id="A0A0P0W527"/>
<evidence type="ECO:0007829" key="17">
    <source>
        <dbReference type="ProteomicsDB" id="A0A0P0W527"/>
    </source>
</evidence>
<dbReference type="InterPro" id="IPR011050">
    <property type="entry name" value="Pectin_lyase_fold/virulence"/>
</dbReference>
<keyword evidence="9" id="KW-0961">Cell wall biogenesis/degradation</keyword>
<dbReference type="FunFam" id="2.160.20.10:FF:000028">
    <property type="entry name" value="Polygalacturonase QRT2"/>
    <property type="match status" value="1"/>
</dbReference>
<keyword evidence="4" id="KW-0134">Cell wall</keyword>
<reference evidence="14 15" key="2">
    <citation type="journal article" date="2013" name="Plant Cell Physiol.">
        <title>Rice Annotation Project Database (RAP-DB): an integrative and interactive database for rice genomics.</title>
        <authorList>
            <person name="Sakai H."/>
            <person name="Lee S.S."/>
            <person name="Tanaka T."/>
            <person name="Numa H."/>
            <person name="Kim J."/>
            <person name="Kawahara Y."/>
            <person name="Wakimoto H."/>
            <person name="Yang C.C."/>
            <person name="Iwamoto M."/>
            <person name="Abe T."/>
            <person name="Yamada Y."/>
            <person name="Muto A."/>
            <person name="Inokuchi H."/>
            <person name="Ikemura T."/>
            <person name="Matsumoto T."/>
            <person name="Sasaki T."/>
            <person name="Itoh T."/>
        </authorList>
    </citation>
    <scope>NUCLEOTIDE SEQUENCE [LARGE SCALE GENOMIC DNA]</scope>
    <source>
        <strain evidence="15">cv. Nipponbare</strain>
    </source>
</reference>
<dbReference type="EMBL" id="AP014959">
    <property type="protein sequence ID" value="BAS86966.1"/>
    <property type="molecule type" value="Genomic_DNA"/>
</dbReference>
<accession>A0A0P0W527</accession>
<keyword evidence="5" id="KW-0964">Secreted</keyword>
<protein>
    <recommendedName>
        <fullName evidence="3">endo-polygalacturonase</fullName>
        <ecNumber evidence="3">3.2.1.15</ecNumber>
    </recommendedName>
</protein>
<evidence type="ECO:0000313" key="15">
    <source>
        <dbReference type="Proteomes" id="UP000059680"/>
    </source>
</evidence>
<dbReference type="PROSITE" id="PS00502">
    <property type="entry name" value="POLYGALACTURONASE"/>
    <property type="match status" value="1"/>
</dbReference>
<comment type="similarity">
    <text evidence="2 12">Belongs to the glycosyl hydrolase 28 family.</text>
</comment>
<comment type="subcellular location">
    <subcellularLocation>
        <location evidence="1">Secreted</location>
        <location evidence="1">Cell wall</location>
    </subcellularLocation>
</comment>
<evidence type="ECO:0000256" key="3">
    <source>
        <dbReference type="ARBA" id="ARBA00012736"/>
    </source>
</evidence>
<dbReference type="Pfam" id="PF00295">
    <property type="entry name" value="Glyco_hydro_28"/>
    <property type="match status" value="1"/>
</dbReference>
<evidence type="ECO:0000256" key="5">
    <source>
        <dbReference type="ARBA" id="ARBA00022525"/>
    </source>
</evidence>
<evidence type="ECO:0000256" key="13">
    <source>
        <dbReference type="SAM" id="SignalP"/>
    </source>
</evidence>
<keyword evidence="8 12" id="KW-0326">Glycosidase</keyword>
<dbReference type="InterPro" id="IPR000743">
    <property type="entry name" value="Glyco_hydro_28"/>
</dbReference>
<evidence type="ECO:0000256" key="10">
    <source>
        <dbReference type="ARBA" id="ARBA00034074"/>
    </source>
</evidence>
<keyword evidence="6 13" id="KW-0732">Signal</keyword>
<dbReference type="PANTHER" id="PTHR31375">
    <property type="match status" value="1"/>
</dbReference>
<evidence type="ECO:0000256" key="11">
    <source>
        <dbReference type="PROSITE-ProRule" id="PRU10052"/>
    </source>
</evidence>
<dbReference type="GO" id="GO:0045490">
    <property type="term" value="P:pectin catabolic process"/>
    <property type="evidence" value="ECO:0000318"/>
    <property type="project" value="GO_Central"/>
</dbReference>
<dbReference type="Gramene" id="Os03t0808000-00">
    <property type="protein sequence ID" value="Os03t0808000-00"/>
    <property type="gene ID" value="Os03g0808000"/>
</dbReference>
<dbReference type="PaxDb" id="39947-A0A0P0W527"/>
<dbReference type="GO" id="GO:0004650">
    <property type="term" value="F:polygalacturonase activity"/>
    <property type="evidence" value="ECO:0007669"/>
    <property type="project" value="UniProtKB-EC"/>
</dbReference>
<proteinExistence type="evidence at protein level"/>
<dbReference type="Proteomes" id="UP000059680">
    <property type="component" value="Chromosome 3"/>
</dbReference>
<dbReference type="SMART" id="SM00710">
    <property type="entry name" value="PbH1"/>
    <property type="match status" value="4"/>
</dbReference>
<feature type="chain" id="PRO_5006056567" description="endo-polygalacturonase" evidence="13">
    <location>
        <begin position="36"/>
        <end position="462"/>
    </location>
</feature>
<evidence type="ECO:0000256" key="2">
    <source>
        <dbReference type="ARBA" id="ARBA00008834"/>
    </source>
</evidence>
<dbReference type="AlphaFoldDB" id="A0A0P0W527"/>
<keyword evidence="15" id="KW-1185">Reference proteome</keyword>
<organism evidence="14 15">
    <name type="scientific">Oryza sativa subsp. japonica</name>
    <name type="common">Rice</name>
    <dbReference type="NCBI Taxonomy" id="39947"/>
    <lineage>
        <taxon>Eukaryota</taxon>
        <taxon>Viridiplantae</taxon>
        <taxon>Streptophyta</taxon>
        <taxon>Embryophyta</taxon>
        <taxon>Tracheophyta</taxon>
        <taxon>Spermatophyta</taxon>
        <taxon>Magnoliopsida</taxon>
        <taxon>Liliopsida</taxon>
        <taxon>Poales</taxon>
        <taxon>Poaceae</taxon>
        <taxon>BOP clade</taxon>
        <taxon>Oryzoideae</taxon>
        <taxon>Oryzeae</taxon>
        <taxon>Oryzinae</taxon>
        <taxon>Oryza</taxon>
        <taxon>Oryza sativa</taxon>
    </lineage>
</organism>
<evidence type="ECO:0000256" key="12">
    <source>
        <dbReference type="RuleBase" id="RU361169"/>
    </source>
</evidence>
<dbReference type="SUPFAM" id="SSF51126">
    <property type="entry name" value="Pectin lyase-like"/>
    <property type="match status" value="1"/>
</dbReference>
<dbReference type="STRING" id="39947.A0A0P0W527"/>
<dbReference type="FunCoup" id="A0A0P0W527">
    <property type="interactions" value="36"/>
</dbReference>
<evidence type="ECO:0007829" key="16">
    <source>
        <dbReference type="PeptideAtlas" id="A0A0P0W527"/>
    </source>
</evidence>
<gene>
    <name evidence="14" type="ordered locus">Os03g0808000</name>
    <name evidence="14" type="ORF">OSNPB_030808000</name>
</gene>
<keyword evidence="7 12" id="KW-0378">Hydrolase</keyword>